<feature type="transmembrane region" description="Helical" evidence="1">
    <location>
        <begin position="20"/>
        <end position="40"/>
    </location>
</feature>
<dbReference type="EMBL" id="JAVLVU010000001">
    <property type="protein sequence ID" value="MDT3401652.1"/>
    <property type="molecule type" value="Genomic_DNA"/>
</dbReference>
<accession>A0ABU3GPF6</accession>
<reference evidence="3" key="1">
    <citation type="submission" date="2023-07" db="EMBL/GenBank/DDBJ databases">
        <title>Functional and genomic diversity of the sorghum phyllosphere microbiome.</title>
        <authorList>
            <person name="Shade A."/>
        </authorList>
    </citation>
    <scope>NUCLEOTIDE SEQUENCE [LARGE SCALE GENOMIC DNA]</scope>
    <source>
        <strain evidence="3">SORGH_AS_0422</strain>
    </source>
</reference>
<evidence type="ECO:0000313" key="2">
    <source>
        <dbReference type="EMBL" id="MDT3401652.1"/>
    </source>
</evidence>
<organism evidence="2 3">
    <name type="scientific">Mucilaginibacter terrae</name>
    <dbReference type="NCBI Taxonomy" id="1955052"/>
    <lineage>
        <taxon>Bacteria</taxon>
        <taxon>Pseudomonadati</taxon>
        <taxon>Bacteroidota</taxon>
        <taxon>Sphingobacteriia</taxon>
        <taxon>Sphingobacteriales</taxon>
        <taxon>Sphingobacteriaceae</taxon>
        <taxon>Mucilaginibacter</taxon>
    </lineage>
</organism>
<keyword evidence="3" id="KW-1185">Reference proteome</keyword>
<keyword evidence="1" id="KW-0812">Transmembrane</keyword>
<name>A0ABU3GPF6_9SPHI</name>
<keyword evidence="1" id="KW-0472">Membrane</keyword>
<dbReference type="Proteomes" id="UP001258315">
    <property type="component" value="Unassembled WGS sequence"/>
</dbReference>
<feature type="transmembrane region" description="Helical" evidence="1">
    <location>
        <begin position="52"/>
        <end position="72"/>
    </location>
</feature>
<protein>
    <submittedName>
        <fullName evidence="2">Uncharacterized protein</fullName>
    </submittedName>
</protein>
<sequence length="118" mass="13180">MTQPFSLARISGTFSVPSFAVASLCYTEVYNITSIFDIIISKSNAYMVAITYFGLIVIVLGLAMFIIGIGTFTSRGEMNFILKEFGEFSFSWWFQTIIIGIIITLLPYLIKRVVKHGG</sequence>
<evidence type="ECO:0000313" key="3">
    <source>
        <dbReference type="Proteomes" id="UP001258315"/>
    </source>
</evidence>
<comment type="caution">
    <text evidence="2">The sequence shown here is derived from an EMBL/GenBank/DDBJ whole genome shotgun (WGS) entry which is preliminary data.</text>
</comment>
<evidence type="ECO:0000256" key="1">
    <source>
        <dbReference type="SAM" id="Phobius"/>
    </source>
</evidence>
<proteinExistence type="predicted"/>
<feature type="transmembrane region" description="Helical" evidence="1">
    <location>
        <begin position="92"/>
        <end position="110"/>
    </location>
</feature>
<keyword evidence="1" id="KW-1133">Transmembrane helix</keyword>
<gene>
    <name evidence="2" type="ORF">QE417_000724</name>
</gene>